<dbReference type="GO" id="GO:0005886">
    <property type="term" value="C:plasma membrane"/>
    <property type="evidence" value="ECO:0007669"/>
    <property type="project" value="TreeGrafter"/>
</dbReference>
<evidence type="ECO:0000256" key="1">
    <source>
        <dbReference type="SAM" id="Phobius"/>
    </source>
</evidence>
<dbReference type="InterPro" id="IPR052894">
    <property type="entry name" value="AsmA-related"/>
</dbReference>
<gene>
    <name evidence="3" type="ORF">DI628_05200</name>
</gene>
<evidence type="ECO:0000313" key="4">
    <source>
        <dbReference type="Proteomes" id="UP000320948"/>
    </source>
</evidence>
<keyword evidence="1" id="KW-0812">Transmembrane</keyword>
<protein>
    <submittedName>
        <fullName evidence="3">AsmA family protein</fullName>
    </submittedName>
</protein>
<organism evidence="3 4">
    <name type="scientific">Blastochloris viridis</name>
    <name type="common">Rhodopseudomonas viridis</name>
    <dbReference type="NCBI Taxonomy" id="1079"/>
    <lineage>
        <taxon>Bacteria</taxon>
        <taxon>Pseudomonadati</taxon>
        <taxon>Pseudomonadota</taxon>
        <taxon>Alphaproteobacteria</taxon>
        <taxon>Hyphomicrobiales</taxon>
        <taxon>Blastochloridaceae</taxon>
        <taxon>Blastochloris</taxon>
    </lineage>
</organism>
<comment type="caution">
    <text evidence="3">The sequence shown here is derived from an EMBL/GenBank/DDBJ whole genome shotgun (WGS) entry which is preliminary data.</text>
</comment>
<dbReference type="Pfam" id="PF05170">
    <property type="entry name" value="AsmA"/>
    <property type="match status" value="2"/>
</dbReference>
<dbReference type="PANTHER" id="PTHR30441">
    <property type="entry name" value="DUF748 DOMAIN-CONTAINING PROTEIN"/>
    <property type="match status" value="1"/>
</dbReference>
<feature type="transmembrane region" description="Helical" evidence="1">
    <location>
        <begin position="60"/>
        <end position="82"/>
    </location>
</feature>
<proteinExistence type="predicted"/>
<evidence type="ECO:0000259" key="2">
    <source>
        <dbReference type="Pfam" id="PF05170"/>
    </source>
</evidence>
<feature type="domain" description="AsmA" evidence="2">
    <location>
        <begin position="260"/>
        <end position="584"/>
    </location>
</feature>
<feature type="domain" description="AsmA" evidence="2">
    <location>
        <begin position="57"/>
        <end position="195"/>
    </location>
</feature>
<accession>A0A6N4RFC8</accession>
<evidence type="ECO:0000313" key="3">
    <source>
        <dbReference type="EMBL" id="TKW62019.1"/>
    </source>
</evidence>
<keyword evidence="1" id="KW-1133">Transmembrane helix</keyword>
<dbReference type="Proteomes" id="UP000320948">
    <property type="component" value="Unassembled WGS sequence"/>
</dbReference>
<sequence>MQPDVELLDFALQYLLTSVGFTHISACLRACASQKGLTDATDGVALRCAFMTLPTRMTRILMYLAVAVASLVVLLFGTAVVLDLTSGYWLHKPLSWVATRQSGQEVRIDRAQTHLLSLTPGIELTTVNARGTRDDVKEPLIVADAIGAAVRLSALLRGHVVLSYVGLDKANIHLSRTAEGASNWSSGTPKAEEPATPLKLPVIEYLYVRDSRIHVDDAPSNLRFEGQFATEERREPTGGQPFTLEGNGNLNGKTFGLDLKGGAVNELIQAQGYPFNLHLSHGATKLAAEGRFTGLSGEQLEAKVTLSGANLADLYDVTRLALPETRAYSLSGQVSRDGDLYVVKGLQGKVGASDLNGDVRVDVSGAKPMLTADLHSRSLNPEDAGVVFGGSEALDGKARYLLPATPLALEKLKSLDARVRYRAADLQVDTLPLKDVSLSMVLNNGTLDMQPIAITLPQGTLTGRLLLDASASVPHIAMDIRVSRAQLNDFATQAGVADAISGTLSGRLQMAGNGTSFHEAAGNSDGRLALTVTNGSIRQTFAELAGVNVLKGLGLLFTGSTKQIPITCGAADFPLKNGVMTAQTLVVGTDVVRVDGRGTLNLADERLDLTLQGRPLQPSAVRLLAPVYVRGTLLEPDVGLVKTPLIVQAGAAAALGVVLTPLASLLAFVDTGIADDVNCQQLLRNQP</sequence>
<dbReference type="PANTHER" id="PTHR30441:SF9">
    <property type="entry name" value="ASMA FAMILY PROTEIN YHJG"/>
    <property type="match status" value="1"/>
</dbReference>
<reference evidence="3 4" key="1">
    <citation type="journal article" date="2017" name="Nat. Commun.">
        <title>In situ click chemistry generation of cyclooxygenase-2 inhibitors.</title>
        <authorList>
            <person name="Bhardwaj A."/>
            <person name="Kaur J."/>
            <person name="Wuest M."/>
            <person name="Wuest F."/>
        </authorList>
    </citation>
    <scope>NUCLEOTIDE SEQUENCE [LARGE SCALE GENOMIC DNA]</scope>
    <source>
        <strain evidence="3">S2_018_000_R2_106</strain>
    </source>
</reference>
<dbReference type="InterPro" id="IPR007844">
    <property type="entry name" value="AsmA"/>
</dbReference>
<name>A0A6N4RFC8_BLAVI</name>
<keyword evidence="1" id="KW-0472">Membrane</keyword>
<dbReference type="GO" id="GO:0090313">
    <property type="term" value="P:regulation of protein targeting to membrane"/>
    <property type="evidence" value="ECO:0007669"/>
    <property type="project" value="TreeGrafter"/>
</dbReference>
<dbReference type="AlphaFoldDB" id="A0A6N4RFC8"/>
<dbReference type="EMBL" id="VAFM01000001">
    <property type="protein sequence ID" value="TKW62019.1"/>
    <property type="molecule type" value="Genomic_DNA"/>
</dbReference>